<feature type="compositionally biased region" description="Polar residues" evidence="2">
    <location>
        <begin position="2107"/>
        <end position="2117"/>
    </location>
</feature>
<dbReference type="InterPro" id="IPR020103">
    <property type="entry name" value="PsdUridine_synth_cat_dom_sf"/>
</dbReference>
<feature type="non-terminal residue" evidence="4">
    <location>
        <position position="1"/>
    </location>
</feature>
<dbReference type="EMBL" id="JADAQX010000707">
    <property type="protein sequence ID" value="KAF8819531.1"/>
    <property type="molecule type" value="Genomic_DNA"/>
</dbReference>
<feature type="region of interest" description="Disordered" evidence="2">
    <location>
        <begin position="320"/>
        <end position="374"/>
    </location>
</feature>
<evidence type="ECO:0000313" key="5">
    <source>
        <dbReference type="Proteomes" id="UP000823046"/>
    </source>
</evidence>
<proteinExistence type="inferred from homology"/>
<evidence type="ECO:0000313" key="4">
    <source>
        <dbReference type="EMBL" id="KAF8819531.1"/>
    </source>
</evidence>
<feature type="region of interest" description="Disordered" evidence="2">
    <location>
        <begin position="2276"/>
        <end position="2347"/>
    </location>
</feature>
<dbReference type="Proteomes" id="UP000823046">
    <property type="component" value="Unassembled WGS sequence"/>
</dbReference>
<evidence type="ECO:0000259" key="3">
    <source>
        <dbReference type="Pfam" id="PF00849"/>
    </source>
</evidence>
<dbReference type="SUPFAM" id="SSF55120">
    <property type="entry name" value="Pseudouridine synthase"/>
    <property type="match status" value="1"/>
</dbReference>
<evidence type="ECO:0000256" key="1">
    <source>
        <dbReference type="ARBA" id="ARBA00010876"/>
    </source>
</evidence>
<name>A0ABQ7J6C8_9APIC</name>
<dbReference type="PANTHER" id="PTHR21600:SF87">
    <property type="entry name" value="RNA PSEUDOURIDYLATE SYNTHASE DOMAIN-CONTAINING PROTEIN 1"/>
    <property type="match status" value="1"/>
</dbReference>
<feature type="region of interest" description="Disordered" evidence="2">
    <location>
        <begin position="2182"/>
        <end position="2203"/>
    </location>
</feature>
<comment type="similarity">
    <text evidence="1">Belongs to the pseudouridine synthase RluA family.</text>
</comment>
<dbReference type="CDD" id="cd02869">
    <property type="entry name" value="PseudoU_synth_RluA_like"/>
    <property type="match status" value="1"/>
</dbReference>
<feature type="region of interest" description="Disordered" evidence="2">
    <location>
        <begin position="1223"/>
        <end position="1257"/>
    </location>
</feature>
<feature type="compositionally biased region" description="Polar residues" evidence="2">
    <location>
        <begin position="1009"/>
        <end position="1032"/>
    </location>
</feature>
<feature type="region of interest" description="Disordered" evidence="2">
    <location>
        <begin position="753"/>
        <end position="776"/>
    </location>
</feature>
<gene>
    <name evidence="4" type="ORF">IE077_000882</name>
</gene>
<feature type="domain" description="Pseudouridine synthase RsuA/RluA-like" evidence="3">
    <location>
        <begin position="867"/>
        <end position="1062"/>
    </location>
</feature>
<dbReference type="PANTHER" id="PTHR21600">
    <property type="entry name" value="MITOCHONDRIAL RNA PSEUDOURIDINE SYNTHASE"/>
    <property type="match status" value="1"/>
</dbReference>
<feature type="region of interest" description="Disordered" evidence="2">
    <location>
        <begin position="1862"/>
        <end position="1904"/>
    </location>
</feature>
<feature type="region of interest" description="Disordered" evidence="2">
    <location>
        <begin position="1008"/>
        <end position="1033"/>
    </location>
</feature>
<keyword evidence="5" id="KW-1185">Reference proteome</keyword>
<feature type="compositionally biased region" description="Low complexity" evidence="2">
    <location>
        <begin position="2073"/>
        <end position="2093"/>
    </location>
</feature>
<feature type="region of interest" description="Disordered" evidence="2">
    <location>
        <begin position="2071"/>
        <end position="2149"/>
    </location>
</feature>
<protein>
    <submittedName>
        <fullName evidence="4">Rna pseudouridine synthase superfamily protein</fullName>
    </submittedName>
</protein>
<accession>A0ABQ7J6C8</accession>
<dbReference type="InterPro" id="IPR050188">
    <property type="entry name" value="RluA_PseudoU_synthase"/>
</dbReference>
<dbReference type="Pfam" id="PF00849">
    <property type="entry name" value="PseudoU_synth_2"/>
    <property type="match status" value="1"/>
</dbReference>
<dbReference type="InterPro" id="IPR006145">
    <property type="entry name" value="PsdUridine_synth_RsuA/RluA"/>
</dbReference>
<evidence type="ECO:0000256" key="2">
    <source>
        <dbReference type="SAM" id="MobiDB-lite"/>
    </source>
</evidence>
<sequence>ADMWGKALHIVHIQCLFSQQNPSYLKHLQSVIEGTLKKTIKNYVEKDTSSISDIFQAPYLTMSYTHGETSLLSMGGDGNIKLLCFKRWLASRLRAFIELIVSLFTRDGNSPFITRKTLTQISFILTEDEGSIHGVATMAYLWILLGGKSLLKLAESQAGRRYVENYIRKFVAFYQTHYETLLTKKTASPLPPTLVVCWAVGILLKLSGTISHAAFTLPRSTNSEYLSSLLELTFPTLLNERWGVLNSPPRPLSRFSSATATSFHPMGGLTSPFSTSMLSTNRSMPLMVSPPPPVFSERSLLEHPRLSEYLSPSSYSHSLHGGPVLASHPQRSSTLSSSSLISASTAVPRLPPELTVGSSSSDRPILSGAPRGGATLPGGTLQFITYETEQDSNLSVEGGIVTGETPSLAPQIPSTQQRSLEGWLPHSTGFLFSEDATSTPLIHSQSGMYTPSEVASPPLLKFGKLSSLIVGTPPVEPGAGILPTQGMVEKGGAPPHTLEKDSTVSSLTGATPSYLLGGGTRKFTGRDALMDTPPSSYGLHGMTTPLLPSVPRGEEAFFAHPYSAGNSSLGHTSSSLPPLLGEWPPSTVSPGKMGVSSSFPLVDPLPLPLPCSTHASIALSASSISSHSPYKRPLGQGGESRMMVDTCSTAEFPELQSSCSYLPPLLPSTVSASSTVSAPTLGGLLSTLKSPPGSPSAFPLPGGNPLPAISLAETSSSLLLSGGSVPPSSPAISYASQLKKMLPVAPLISPSTDASIEDIPANREDKRGGSTSAGDIPAHRLYGETSHYEYRKSMCHRNFLKDTPCVIENGKSWMVCYKPAFWHCSGLCNEKVVDELSKDHSMENMRSVLRNVNLDMVVSSGKIESFHLFLMKKYPEMEVMRNWKELECGLCHRTDLETSGSLLVAKTVSAREAIFDQFRKRLVHKEYLVLCHGRMKKHSDCIDEPIQTRDFDGRSKSHFSEVKKGGEKALTEYKLLKVYRLKRDVGSMAGIASGDGALLHTNRSEILKSSRSGGNSTLSEGDTLDRTLSSKGENSEAKREFSLCNVRIHTGRTHQIRVHMRHIGHPLVSDTKYLNPQLCTSDRQWCPRMFLHSHVLEFNDPDNEKRTVRAVCPLALELEAVLEHEMVCVDDFVNEEGFTPSITSSPPLASADGATSISKKSSRPLSTFLPAAPYLITDASTQRSSGRQWDTLTQVELVPTPCTGSMNLSPVGSHISSPILATTDSSLPGECDEKQAGEEDFLPPSSPPLPTSVDGMNPSPNDVLSLSDSFLWPSPWPRKSSPPLKGSSFYGVIGPPSTTSSLLGKCIASPEDFQEEGSKVQPKESSEEYTREILQKDASTLSSIAPSGLFSAFQQASMDPRPPLSSITFIDGLTENNSQLPSDGEMAPFELSLAGVDQLQLFDFLTVGETNFKGFEASSTPSRFLSLSTLRELLFLVFQEKGSFQTFSSPSSSSSTFALYALPSLKQFLGDSSTYVSLIFECLTGSLLEGISLEMLAEGDKEVLEASRVAIFHSPFWLNLLEILCGLFYEDFHAICRPREILLFMRADRLQETQIQRILEAMQASQKKSLSHFGLAMNHLLLCEGITKEGRKSEDIDDGRSAYSSRTTATLIILQKWLYFSREELSLFSLERGKLISLFNMWIHLKRVVDFSSVLVELKETVHDLSSFIVFFSRTVQTCVSHPEFSIEAISSSSSSPPTVKASYGRDLLLRHRGEERYPPSEEFSIKQEKGATPDLYGGGGSIPSYGISHPFYREISSSGFPPSELAPPSISKGTLFSYETASPPERKQRAEKAIPLSSPAPSAASTFPPASDSWLEIPDLGKYVHHGDILMIPAPPCSAPPPPHKLWQQTMMPPGYMLPPLSYGKPPPRPMHPPGASSTASPFRFASSGQGGPSNLSAEPASSGYTSTMEAFSSLENGGGSLYNPLAEIPPYVSPLQPSQIHSGATNPSFYLPLPTKGTEATSHNSYPLWRSLHKGIDGISSMEAYHPSTVASQEGRVRESSLASLSVLPMGIYPPPFLPRFSRLQTPQGGPPVEGFPPYFGMATHEGAKDGPLPSSPLPSDGHSYDNLYYSLREGSNPSSPSSILASSSSGALGGLDRGKATPAHTLTGNLSSGASPHFVEMTTQGMSPPPCFSPHTTTASLSSAPSLRQPLLSTPNGHPPGPWGWVREGTSTLAYTETPFPSKGSEGVSGSYTSEDPPPYPIDFSLIKEREAMRNIRGNPSLYPHRLLPPATLGAATPYGSTIYHSLRSATPHGETLASGSVTPSLLHLPPTFSKTLPTGGTTYPPLPSALENRRDPPSMGGPFYPLVEEERRPPPSNPPLAYRSMENSHVSSDYSHLYRPNTT</sequence>
<reference evidence="4 5" key="1">
    <citation type="journal article" date="2020" name="bioRxiv">
        <title>Metabolic contributions of an alphaproteobacterial endosymbiont in the apicomplexan Cardiosporidium cionae.</title>
        <authorList>
            <person name="Hunter E.S."/>
            <person name="Paight C.J."/>
            <person name="Lane C.E."/>
        </authorList>
    </citation>
    <scope>NUCLEOTIDE SEQUENCE [LARGE SCALE GENOMIC DNA]</scope>
    <source>
        <strain evidence="4">ESH_2018</strain>
    </source>
</reference>
<feature type="compositionally biased region" description="Low complexity" evidence="2">
    <location>
        <begin position="2136"/>
        <end position="2149"/>
    </location>
</feature>
<dbReference type="Gene3D" id="3.30.2350.10">
    <property type="entry name" value="Pseudouridine synthase"/>
    <property type="match status" value="1"/>
</dbReference>
<comment type="caution">
    <text evidence="4">The sequence shown here is derived from an EMBL/GenBank/DDBJ whole genome shotgun (WGS) entry which is preliminary data.</text>
</comment>
<feature type="compositionally biased region" description="Low complexity" evidence="2">
    <location>
        <begin position="332"/>
        <end position="346"/>
    </location>
</feature>
<organism evidence="4 5">
    <name type="scientific">Cardiosporidium cionae</name>
    <dbReference type="NCBI Taxonomy" id="476202"/>
    <lineage>
        <taxon>Eukaryota</taxon>
        <taxon>Sar</taxon>
        <taxon>Alveolata</taxon>
        <taxon>Apicomplexa</taxon>
        <taxon>Aconoidasida</taxon>
        <taxon>Nephromycida</taxon>
        <taxon>Cardiosporidium</taxon>
    </lineage>
</organism>
<feature type="compositionally biased region" description="Polar residues" evidence="2">
    <location>
        <begin position="2329"/>
        <end position="2347"/>
    </location>
</feature>